<name>A0A914XT81_9BILA</name>
<dbReference type="Proteomes" id="UP000887566">
    <property type="component" value="Unplaced"/>
</dbReference>
<evidence type="ECO:0000313" key="3">
    <source>
        <dbReference type="WBParaSite" id="PSAMB.scaffold94size81209.g1936.t1"/>
    </source>
</evidence>
<evidence type="ECO:0000313" key="2">
    <source>
        <dbReference type="Proteomes" id="UP000887566"/>
    </source>
</evidence>
<feature type="region of interest" description="Disordered" evidence="1">
    <location>
        <begin position="1"/>
        <end position="99"/>
    </location>
</feature>
<evidence type="ECO:0000256" key="1">
    <source>
        <dbReference type="SAM" id="MobiDB-lite"/>
    </source>
</evidence>
<dbReference type="AlphaFoldDB" id="A0A914XT81"/>
<sequence>MGVGRTVRARVPQSVNPPPPPKAPVEQTLFLSGAKCTTAPPANIKRDQRLAKGRKRRPLLESTTTSWRGEGDEAPVRHSRTAMKAGEKKEQKRSRRGQLKRLPAITAAHIVRRLTSCPDDVGRRPVAPIYRPPALGENRRFTDRTKLLGLTRLRPRPAISKRAGATGRAQSGATRLGVNGRVWSEERAQQGQMEYAWRNKPTSDADGAPPSTQQSVAAGKIGRRVSAVRDGRISKRVFSRARPRSAR</sequence>
<proteinExistence type="predicted"/>
<reference evidence="3" key="1">
    <citation type="submission" date="2022-11" db="UniProtKB">
        <authorList>
            <consortium name="WormBaseParasite"/>
        </authorList>
    </citation>
    <scope>IDENTIFICATION</scope>
</reference>
<feature type="compositionally biased region" description="Basic residues" evidence="1">
    <location>
        <begin position="234"/>
        <end position="247"/>
    </location>
</feature>
<organism evidence="2 3">
    <name type="scientific">Plectus sambesii</name>
    <dbReference type="NCBI Taxonomy" id="2011161"/>
    <lineage>
        <taxon>Eukaryota</taxon>
        <taxon>Metazoa</taxon>
        <taxon>Ecdysozoa</taxon>
        <taxon>Nematoda</taxon>
        <taxon>Chromadorea</taxon>
        <taxon>Plectida</taxon>
        <taxon>Plectina</taxon>
        <taxon>Plectoidea</taxon>
        <taxon>Plectidae</taxon>
        <taxon>Plectus</taxon>
    </lineage>
</organism>
<keyword evidence="2" id="KW-1185">Reference proteome</keyword>
<feature type="region of interest" description="Disordered" evidence="1">
    <location>
        <begin position="198"/>
        <end position="247"/>
    </location>
</feature>
<accession>A0A914XT81</accession>
<feature type="region of interest" description="Disordered" evidence="1">
    <location>
        <begin position="161"/>
        <end position="182"/>
    </location>
</feature>
<protein>
    <submittedName>
        <fullName evidence="3">Uncharacterized protein</fullName>
    </submittedName>
</protein>
<dbReference type="WBParaSite" id="PSAMB.scaffold94size81209.g1936.t1">
    <property type="protein sequence ID" value="PSAMB.scaffold94size81209.g1936.t1"/>
    <property type="gene ID" value="PSAMB.scaffold94size81209.g1936"/>
</dbReference>